<dbReference type="AlphaFoldDB" id="A0A1H9TM15"/>
<dbReference type="InterPro" id="IPR003607">
    <property type="entry name" value="HD/PDEase_dom"/>
</dbReference>
<reference evidence="3 4" key="1">
    <citation type="submission" date="2016-10" db="EMBL/GenBank/DDBJ databases">
        <authorList>
            <person name="de Groot N.N."/>
        </authorList>
    </citation>
    <scope>NUCLEOTIDE SEQUENCE [LARGE SCALE GENOMIC DNA]</scope>
    <source>
        <strain evidence="3 4">AR40</strain>
    </source>
</reference>
<evidence type="ECO:0000259" key="2">
    <source>
        <dbReference type="PROSITE" id="PS51832"/>
    </source>
</evidence>
<dbReference type="SMART" id="SM00471">
    <property type="entry name" value="HDc"/>
    <property type="match status" value="1"/>
</dbReference>
<feature type="transmembrane region" description="Helical" evidence="1">
    <location>
        <begin position="74"/>
        <end position="91"/>
    </location>
</feature>
<dbReference type="Pfam" id="PF13487">
    <property type="entry name" value="HD_5"/>
    <property type="match status" value="1"/>
</dbReference>
<keyword evidence="1" id="KW-1133">Transmembrane helix</keyword>
<dbReference type="EMBL" id="FOGJ01000015">
    <property type="protein sequence ID" value="SER98176.1"/>
    <property type="molecule type" value="Genomic_DNA"/>
</dbReference>
<dbReference type="PROSITE" id="PS51832">
    <property type="entry name" value="HD_GYP"/>
    <property type="match status" value="1"/>
</dbReference>
<dbReference type="OrthoDB" id="9804747at2"/>
<feature type="transmembrane region" description="Helical" evidence="1">
    <location>
        <begin position="38"/>
        <end position="62"/>
    </location>
</feature>
<accession>A0A1H9TM15</accession>
<feature type="transmembrane region" description="Helical" evidence="1">
    <location>
        <begin position="103"/>
        <end position="123"/>
    </location>
</feature>
<keyword evidence="1" id="KW-0812">Transmembrane</keyword>
<evidence type="ECO:0000313" key="3">
    <source>
        <dbReference type="EMBL" id="SER98176.1"/>
    </source>
</evidence>
<dbReference type="PANTHER" id="PTHR45228">
    <property type="entry name" value="CYCLIC DI-GMP PHOSPHODIESTERASE TM_0186-RELATED"/>
    <property type="match status" value="1"/>
</dbReference>
<feature type="transmembrane region" description="Helical" evidence="1">
    <location>
        <begin position="149"/>
        <end position="176"/>
    </location>
</feature>
<dbReference type="RefSeq" id="WP_074756649.1">
    <property type="nucleotide sequence ID" value="NZ_FOGJ01000015.1"/>
</dbReference>
<dbReference type="CDD" id="cd00077">
    <property type="entry name" value="HDc"/>
    <property type="match status" value="1"/>
</dbReference>
<name>A0A1H9TM15_BUTFI</name>
<feature type="transmembrane region" description="Helical" evidence="1">
    <location>
        <begin position="217"/>
        <end position="243"/>
    </location>
</feature>
<dbReference type="Gene3D" id="1.10.3210.10">
    <property type="entry name" value="Hypothetical protein af1432"/>
    <property type="match status" value="1"/>
</dbReference>
<evidence type="ECO:0000256" key="1">
    <source>
        <dbReference type="SAM" id="Phobius"/>
    </source>
</evidence>
<evidence type="ECO:0000313" key="4">
    <source>
        <dbReference type="Proteomes" id="UP000182584"/>
    </source>
</evidence>
<keyword evidence="1" id="KW-0472">Membrane</keyword>
<dbReference type="eggNOG" id="COG3437">
    <property type="taxonomic scope" value="Bacteria"/>
</dbReference>
<dbReference type="Gene3D" id="6.10.340.10">
    <property type="match status" value="1"/>
</dbReference>
<dbReference type="Proteomes" id="UP000182584">
    <property type="component" value="Unassembled WGS sequence"/>
</dbReference>
<proteinExistence type="predicted"/>
<sequence>MNRLIKSGWILGTLIFIIAVIINCLFSYISMKSGIPPILGLAGSMAIAIMAGYFPAVWVVMFTHIITGIFINQFLYYSLINILIVIITAYYSQKGYFKRRSKIVRYVLITSCISAVLSGVIVGETGEINAEIMRDSMPFNVFSLSSMELLLLFAVVIFFMAIPAQIIGLIIAFFIVRIIPEDIKKTLHDFGWLQKPIDDEEVELFNRTRTRVITTNTVFIIALISTCLTVLLLVASIGSRLFIEHTQDEHEKLAKGVSEMVAKIVDGDRIDEYIASGGYGYEYEKMYKALENIRSISGDIEYVYVYKIKPDGCHVVFDLDSEDVIAADPGEVVPFDPTFEQFVPTLLEGGDIDVFVSDDYYGWLLTSYTPIHNSKGETVCYAGADISMKYLSNYTRQFFIRLLILCSGIIIVIIITGLWIAKYRIIYPVNSMVERARFFKYDSEEARIGNVELLEDLDIRTGDEIERLYNSFLQVTKDSMKSFSKMQQKSDYIEKVQANLIVILAGMVENRDESTGDHIRKTSMYTLIIMKNMRKMGIHLGVLTDEYIDDVYKSAPLHDIGKIRITDAILNKPGKLTPDEFEIMKRHALYGGEMIEKLLESLTQASYLEVARDIAMYHHEKWDGSGYPCGLKGEEIPLSARIMAVADVFDALISDRVYKKAFSFEKAMSIIQEESGTHFDPEVVKAFMLDPEDVRAAADMLKKDK</sequence>
<feature type="transmembrane region" description="Helical" evidence="1">
    <location>
        <begin position="398"/>
        <end position="421"/>
    </location>
</feature>
<organism evidence="3 4">
    <name type="scientific">Butyrivibrio fibrisolvens</name>
    <dbReference type="NCBI Taxonomy" id="831"/>
    <lineage>
        <taxon>Bacteria</taxon>
        <taxon>Bacillati</taxon>
        <taxon>Bacillota</taxon>
        <taxon>Clostridia</taxon>
        <taxon>Lachnospirales</taxon>
        <taxon>Lachnospiraceae</taxon>
        <taxon>Butyrivibrio</taxon>
    </lineage>
</organism>
<dbReference type="SUPFAM" id="SSF109604">
    <property type="entry name" value="HD-domain/PDEase-like"/>
    <property type="match status" value="1"/>
</dbReference>
<feature type="domain" description="HD-GYP" evidence="2">
    <location>
        <begin position="493"/>
        <end position="703"/>
    </location>
</feature>
<gene>
    <name evidence="3" type="ORF">SAMN04487884_11558</name>
</gene>
<protein>
    <submittedName>
        <fullName evidence="3">HD domain-containing protein</fullName>
    </submittedName>
</protein>
<dbReference type="InterPro" id="IPR037522">
    <property type="entry name" value="HD_GYP_dom"/>
</dbReference>
<feature type="transmembrane region" description="Helical" evidence="1">
    <location>
        <begin position="6"/>
        <end position="26"/>
    </location>
</feature>
<dbReference type="InterPro" id="IPR052020">
    <property type="entry name" value="Cyclic_di-GMP/3'3'-cGAMP_PDE"/>
</dbReference>